<dbReference type="Proteomes" id="UP000574390">
    <property type="component" value="Unassembled WGS sequence"/>
</dbReference>
<feature type="region of interest" description="Disordered" evidence="1">
    <location>
        <begin position="88"/>
        <end position="122"/>
    </location>
</feature>
<reference evidence="2 3" key="1">
    <citation type="submission" date="2020-04" db="EMBL/GenBank/DDBJ databases">
        <title>Perkinsus olseni comparative genomics.</title>
        <authorList>
            <person name="Bogema D.R."/>
        </authorList>
    </citation>
    <scope>NUCLEOTIDE SEQUENCE [LARGE SCALE GENOMIC DNA]</scope>
    <source>
        <strain evidence="2">ATCC PRA-205</strain>
    </source>
</reference>
<protein>
    <submittedName>
        <fullName evidence="2">Uncharacterized protein</fullName>
    </submittedName>
</protein>
<gene>
    <name evidence="2" type="ORF">FOZ62_009919</name>
</gene>
<feature type="non-terminal residue" evidence="2">
    <location>
        <position position="136"/>
    </location>
</feature>
<evidence type="ECO:0000313" key="3">
    <source>
        <dbReference type="Proteomes" id="UP000574390"/>
    </source>
</evidence>
<sequence>MIADDRHSLEYGNIDMLRKLLLHGEENKEEEVEVDGHNVNNTDTPLLRLQLPPGGSHDDDDGGGMAIKREHIIAALAIISSSSYYYHDGTHSRSTSHVKRKRSRDDDDGRGQQQQQQHSNSMNVSCIGAQTCMIVG</sequence>
<name>A0A7J6S509_PEROL</name>
<comment type="caution">
    <text evidence="2">The sequence shown here is derived from an EMBL/GenBank/DDBJ whole genome shotgun (WGS) entry which is preliminary data.</text>
</comment>
<evidence type="ECO:0000256" key="1">
    <source>
        <dbReference type="SAM" id="MobiDB-lite"/>
    </source>
</evidence>
<dbReference type="EMBL" id="JABANM010017398">
    <property type="protein sequence ID" value="KAF4727831.1"/>
    <property type="molecule type" value="Genomic_DNA"/>
</dbReference>
<evidence type="ECO:0000313" key="2">
    <source>
        <dbReference type="EMBL" id="KAF4727831.1"/>
    </source>
</evidence>
<accession>A0A7J6S509</accession>
<feature type="region of interest" description="Disordered" evidence="1">
    <location>
        <begin position="28"/>
        <end position="64"/>
    </location>
</feature>
<organism evidence="2 3">
    <name type="scientific">Perkinsus olseni</name>
    <name type="common">Perkinsus atlanticus</name>
    <dbReference type="NCBI Taxonomy" id="32597"/>
    <lineage>
        <taxon>Eukaryota</taxon>
        <taxon>Sar</taxon>
        <taxon>Alveolata</taxon>
        <taxon>Perkinsozoa</taxon>
        <taxon>Perkinsea</taxon>
        <taxon>Perkinsida</taxon>
        <taxon>Perkinsidae</taxon>
        <taxon>Perkinsus</taxon>
    </lineage>
</organism>
<proteinExistence type="predicted"/>
<dbReference type="AlphaFoldDB" id="A0A7J6S509"/>